<comment type="caution">
    <text evidence="2">The sequence shown here is derived from an EMBL/GenBank/DDBJ whole genome shotgun (WGS) entry which is preliminary data.</text>
</comment>
<dbReference type="PIRSF" id="PIRSF006593">
    <property type="entry name" value="UCP006593"/>
    <property type="match status" value="1"/>
</dbReference>
<dbReference type="Proteomes" id="UP001623592">
    <property type="component" value="Unassembled WGS sequence"/>
</dbReference>
<accession>A0ABW8TK49</accession>
<evidence type="ECO:0000259" key="1">
    <source>
        <dbReference type="Pfam" id="PF01937"/>
    </source>
</evidence>
<protein>
    <submittedName>
        <fullName evidence="2">Damage-control phosphatase ARMT1 family protein</fullName>
    </submittedName>
</protein>
<dbReference type="RefSeq" id="WP_406789303.1">
    <property type="nucleotide sequence ID" value="NZ_JBJIAA010000019.1"/>
</dbReference>
<dbReference type="Pfam" id="PF01937">
    <property type="entry name" value="ARMT1-like_dom"/>
    <property type="match status" value="1"/>
</dbReference>
<dbReference type="Gene3D" id="3.40.50.10880">
    <property type="entry name" value="Uncharacterised protein PF01937, DUF89, domain 3"/>
    <property type="match status" value="1"/>
</dbReference>
<sequence>MKLNFNCINCNINQVNKLMKLSELDRHGKEELMKEALNYLSDVDYNKCNPEIAGEIWQIIIRHIKDDNPYDEIKKYYNREVLKMMKEIEEMIYNSNDKFNTALKLAITGNLIDFEAKHSFDVNVLKEKLRNIEKTKLVVDDSRSLYESLKNAKILMYLGDNCGEICLDKLFIKYIKNQFPGIKVYFAVRGKVIVNDITLEDAKMVDMHEVAEVIENGDGSLGTVMGRVSSEFKEKFYEADVVIAKGQGNYESLSEIDRNNVFHLFMAKCEAVAGLLGVNTMSIVCAQKKAAHNKFI</sequence>
<proteinExistence type="predicted"/>
<dbReference type="Gene3D" id="1.10.285.20">
    <property type="entry name" value="Uncharacterised protein PF01937, DUF89, domain 2"/>
    <property type="match status" value="1"/>
</dbReference>
<organism evidence="2 3">
    <name type="scientific">Clostridium neuense</name>
    <dbReference type="NCBI Taxonomy" id="1728934"/>
    <lineage>
        <taxon>Bacteria</taxon>
        <taxon>Bacillati</taxon>
        <taxon>Bacillota</taxon>
        <taxon>Clostridia</taxon>
        <taxon>Eubacteriales</taxon>
        <taxon>Clostridiaceae</taxon>
        <taxon>Clostridium</taxon>
    </lineage>
</organism>
<feature type="domain" description="Damage-control phosphatase ARMT1-like metal-binding" evidence="1">
    <location>
        <begin position="6"/>
        <end position="282"/>
    </location>
</feature>
<dbReference type="InterPro" id="IPR036075">
    <property type="entry name" value="ARMT-1-like_metal-bd_sf"/>
</dbReference>
<dbReference type="InterPro" id="IPR002791">
    <property type="entry name" value="ARMT1-like_metal-bd"/>
</dbReference>
<evidence type="ECO:0000313" key="3">
    <source>
        <dbReference type="Proteomes" id="UP001623592"/>
    </source>
</evidence>
<dbReference type="EMBL" id="JBJIAA010000019">
    <property type="protein sequence ID" value="MFL0252646.1"/>
    <property type="molecule type" value="Genomic_DNA"/>
</dbReference>
<keyword evidence="3" id="KW-1185">Reference proteome</keyword>
<gene>
    <name evidence="2" type="ORF">ACJDT4_19720</name>
</gene>
<dbReference type="SUPFAM" id="SSF111321">
    <property type="entry name" value="AF1104-like"/>
    <property type="match status" value="1"/>
</dbReference>
<name>A0ABW8TK49_9CLOT</name>
<reference evidence="2 3" key="1">
    <citation type="submission" date="2024-11" db="EMBL/GenBank/DDBJ databases">
        <authorList>
            <person name="Heng Y.C."/>
            <person name="Lim A.C.H."/>
            <person name="Lee J.K.Y."/>
            <person name="Kittelmann S."/>
        </authorList>
    </citation>
    <scope>NUCLEOTIDE SEQUENCE [LARGE SCALE GENOMIC DNA]</scope>
    <source>
        <strain evidence="2 3">WILCCON 0114</strain>
    </source>
</reference>
<dbReference type="InterPro" id="IPR014444">
    <property type="entry name" value="PH1575-like"/>
</dbReference>
<evidence type="ECO:0000313" key="2">
    <source>
        <dbReference type="EMBL" id="MFL0252646.1"/>
    </source>
</evidence>